<protein>
    <recommendedName>
        <fullName evidence="9">Apolipoprotein N-acyltransferase</fullName>
        <shortName evidence="9">ALP N-acyltransferase</shortName>
        <ecNumber evidence="9">2.3.1.269</ecNumber>
    </recommendedName>
</protein>
<keyword evidence="3 9" id="KW-1003">Cell membrane</keyword>
<feature type="transmembrane region" description="Helical" evidence="9">
    <location>
        <begin position="121"/>
        <end position="141"/>
    </location>
</feature>
<dbReference type="PROSITE" id="PS50263">
    <property type="entry name" value="CN_HYDROLASE"/>
    <property type="match status" value="1"/>
</dbReference>
<sequence length="545" mass="61943">MSTKKRYSYAGLSSILLFLAWPPFNWLSPLLLVALVPLFIALDDVAKSNEPKPTKSIFRLTFFTFFVFNVLSVYWIYNAINAYNTGFGGSIISLFVSLIPYALGPFLIASAYWVSYKLKQYFVRIIRVGIFISLVISAEYLQQSWDLAFPWMTLGNGFAGFHQLAQWYEYTGVYGGTVWILLSNLFLCWLIITIKTKQQLNYKKLIGGIAFIILPIIFSLIKYTNYKESINPSNVVVVQPNIDPYEKFGSLTAYDQLETLIKLSDSVAHSNTEYFIWPETALPNYADEDQIRNNREFIRAQNFLSKYKNGTLITGAETIKWYPNEATPSAKYIKDMGMYVDNFNSAVQIENSAEVDIYHKSKLVPGVEKLPFPTLFAFLKPVFAKLGGSVGGWGWQNEPSVFYAQSGIGTVPVICYESLWGNWIGQSVRNGAQFITIITNDGWWGNTSGKDQHLLYAKLRAIEMRRAVVRSANTGISAIIDQRGDITHHTEWWKREAINADINLNNEITFYAKNGDIIPGIGILFTFLGLIIGIFKHFKRKYSTH</sequence>
<dbReference type="Pfam" id="PF00795">
    <property type="entry name" value="CN_hydrolase"/>
    <property type="match status" value="1"/>
</dbReference>
<evidence type="ECO:0000256" key="5">
    <source>
        <dbReference type="ARBA" id="ARBA00022692"/>
    </source>
</evidence>
<dbReference type="InterPro" id="IPR045378">
    <property type="entry name" value="LNT_N"/>
</dbReference>
<keyword evidence="7 9" id="KW-0472">Membrane</keyword>
<dbReference type="InterPro" id="IPR036526">
    <property type="entry name" value="C-N_Hydrolase_sf"/>
</dbReference>
<dbReference type="RefSeq" id="WP_330145758.1">
    <property type="nucleotide sequence ID" value="NZ_JAZDQU010000001.1"/>
</dbReference>
<comment type="subcellular location">
    <subcellularLocation>
        <location evidence="1 9">Cell membrane</location>
        <topology evidence="1 9">Multi-pass membrane protein</topology>
    </subcellularLocation>
</comment>
<evidence type="ECO:0000313" key="11">
    <source>
        <dbReference type="EMBL" id="MEE1884849.1"/>
    </source>
</evidence>
<evidence type="ECO:0000256" key="4">
    <source>
        <dbReference type="ARBA" id="ARBA00022679"/>
    </source>
</evidence>
<keyword evidence="6 9" id="KW-1133">Transmembrane helix</keyword>
<feature type="transmembrane region" description="Helical" evidence="9">
    <location>
        <begin position="517"/>
        <end position="535"/>
    </location>
</feature>
<feature type="transmembrane region" description="Helical" evidence="9">
    <location>
        <begin position="205"/>
        <end position="223"/>
    </location>
</feature>
<evidence type="ECO:0000256" key="3">
    <source>
        <dbReference type="ARBA" id="ARBA00022475"/>
    </source>
</evidence>
<dbReference type="PANTHER" id="PTHR38686">
    <property type="entry name" value="APOLIPOPROTEIN N-ACYLTRANSFERASE"/>
    <property type="match status" value="1"/>
</dbReference>
<feature type="transmembrane region" description="Helical" evidence="9">
    <location>
        <begin position="30"/>
        <end position="46"/>
    </location>
</feature>
<comment type="function">
    <text evidence="9">Catalyzes the phospholipid dependent N-acylation of the N-terminal cysteine of apolipoprotein, the last step in lipoprotein maturation.</text>
</comment>
<evidence type="ECO:0000256" key="6">
    <source>
        <dbReference type="ARBA" id="ARBA00022989"/>
    </source>
</evidence>
<dbReference type="InterPro" id="IPR004563">
    <property type="entry name" value="Apolipo_AcylTrfase"/>
</dbReference>
<dbReference type="EMBL" id="JAZDQU010000001">
    <property type="protein sequence ID" value="MEE1884849.1"/>
    <property type="molecule type" value="Genomic_DNA"/>
</dbReference>
<dbReference type="Gene3D" id="3.60.110.10">
    <property type="entry name" value="Carbon-nitrogen hydrolase"/>
    <property type="match status" value="1"/>
</dbReference>
<comment type="pathway">
    <text evidence="9">Protein modification; lipoprotein biosynthesis (N-acyl transfer).</text>
</comment>
<dbReference type="SUPFAM" id="SSF56317">
    <property type="entry name" value="Carbon-nitrogen hydrolase"/>
    <property type="match status" value="1"/>
</dbReference>
<dbReference type="Proteomes" id="UP001337681">
    <property type="component" value="Unassembled WGS sequence"/>
</dbReference>
<dbReference type="NCBIfam" id="TIGR00546">
    <property type="entry name" value="lnt"/>
    <property type="match status" value="1"/>
</dbReference>
<name>A0ABU7H0T0_9SPHI</name>
<dbReference type="EC" id="2.3.1.269" evidence="9"/>
<feature type="transmembrane region" description="Helical" evidence="9">
    <location>
        <begin position="58"/>
        <end position="77"/>
    </location>
</feature>
<dbReference type="CDD" id="cd07571">
    <property type="entry name" value="ALP_N-acyl_transferase"/>
    <property type="match status" value="1"/>
</dbReference>
<comment type="similarity">
    <text evidence="2 9">Belongs to the CN hydrolase family. Apolipoprotein N-acyltransferase subfamily.</text>
</comment>
<dbReference type="PANTHER" id="PTHR38686:SF1">
    <property type="entry name" value="APOLIPOPROTEIN N-ACYLTRANSFERASE"/>
    <property type="match status" value="1"/>
</dbReference>
<evidence type="ECO:0000313" key="12">
    <source>
        <dbReference type="Proteomes" id="UP001337681"/>
    </source>
</evidence>
<comment type="caution">
    <text evidence="11">The sequence shown here is derived from an EMBL/GenBank/DDBJ whole genome shotgun (WGS) entry which is preliminary data.</text>
</comment>
<evidence type="ECO:0000256" key="8">
    <source>
        <dbReference type="ARBA" id="ARBA00023315"/>
    </source>
</evidence>
<keyword evidence="12" id="KW-1185">Reference proteome</keyword>
<evidence type="ECO:0000259" key="10">
    <source>
        <dbReference type="PROSITE" id="PS50263"/>
    </source>
</evidence>
<feature type="transmembrane region" description="Helical" evidence="9">
    <location>
        <begin position="89"/>
        <end position="114"/>
    </location>
</feature>
<evidence type="ECO:0000256" key="2">
    <source>
        <dbReference type="ARBA" id="ARBA00010065"/>
    </source>
</evidence>
<keyword evidence="5 9" id="KW-0812">Transmembrane</keyword>
<keyword evidence="4 9" id="KW-0808">Transferase</keyword>
<evidence type="ECO:0000256" key="7">
    <source>
        <dbReference type="ARBA" id="ARBA00023136"/>
    </source>
</evidence>
<feature type="domain" description="CN hydrolase" evidence="10">
    <location>
        <begin position="238"/>
        <end position="504"/>
    </location>
</feature>
<organism evidence="11 12">
    <name type="scientific">Pedobacter flavus</name>
    <dbReference type="NCBI Taxonomy" id="3113906"/>
    <lineage>
        <taxon>Bacteria</taxon>
        <taxon>Pseudomonadati</taxon>
        <taxon>Bacteroidota</taxon>
        <taxon>Sphingobacteriia</taxon>
        <taxon>Sphingobacteriales</taxon>
        <taxon>Sphingobacteriaceae</taxon>
        <taxon>Pedobacter</taxon>
    </lineage>
</organism>
<evidence type="ECO:0000256" key="9">
    <source>
        <dbReference type="HAMAP-Rule" id="MF_01148"/>
    </source>
</evidence>
<comment type="catalytic activity">
    <reaction evidence="9">
        <text>N-terminal S-1,2-diacyl-sn-glyceryl-L-cysteinyl-[lipoprotein] + a glycerophospholipid = N-acyl-S-1,2-diacyl-sn-glyceryl-L-cysteinyl-[lipoprotein] + a 2-acyl-sn-glycero-3-phospholipid + H(+)</text>
        <dbReference type="Rhea" id="RHEA:48228"/>
        <dbReference type="Rhea" id="RHEA-COMP:14681"/>
        <dbReference type="Rhea" id="RHEA-COMP:14684"/>
        <dbReference type="ChEBI" id="CHEBI:15378"/>
        <dbReference type="ChEBI" id="CHEBI:136912"/>
        <dbReference type="ChEBI" id="CHEBI:140656"/>
        <dbReference type="ChEBI" id="CHEBI:140657"/>
        <dbReference type="ChEBI" id="CHEBI:140660"/>
        <dbReference type="EC" id="2.3.1.269"/>
    </reaction>
</comment>
<dbReference type="Pfam" id="PF20154">
    <property type="entry name" value="LNT_N"/>
    <property type="match status" value="1"/>
</dbReference>
<dbReference type="InterPro" id="IPR003010">
    <property type="entry name" value="C-N_Hydrolase"/>
</dbReference>
<accession>A0ABU7H0T0</accession>
<reference evidence="11 12" key="1">
    <citation type="submission" date="2024-01" db="EMBL/GenBank/DDBJ databases">
        <title>Pedobacter sp. nov., isolated from oil-contaminated soil.</title>
        <authorList>
            <person name="Le N.T.T."/>
        </authorList>
    </citation>
    <scope>NUCLEOTIDE SEQUENCE [LARGE SCALE GENOMIC DNA]</scope>
    <source>
        <strain evidence="11 12">VNH31</strain>
    </source>
</reference>
<dbReference type="HAMAP" id="MF_01148">
    <property type="entry name" value="Lnt"/>
    <property type="match status" value="1"/>
</dbReference>
<evidence type="ECO:0000256" key="1">
    <source>
        <dbReference type="ARBA" id="ARBA00004651"/>
    </source>
</evidence>
<proteinExistence type="inferred from homology"/>
<gene>
    <name evidence="9 11" type="primary">lnt</name>
    <name evidence="11" type="ORF">VRU49_05370</name>
</gene>
<keyword evidence="8 9" id="KW-0012">Acyltransferase</keyword>
<feature type="transmembrane region" description="Helical" evidence="9">
    <location>
        <begin position="173"/>
        <end position="193"/>
    </location>
</feature>